<dbReference type="InterPro" id="IPR047146">
    <property type="entry name" value="Cyt_P450_E_CYP52_fungi"/>
</dbReference>
<dbReference type="PROSITE" id="PS50102">
    <property type="entry name" value="RRM"/>
    <property type="match status" value="1"/>
</dbReference>
<keyword evidence="4 13" id="KW-0812">Transmembrane</keyword>
<dbReference type="PANTHER" id="PTHR24287">
    <property type="entry name" value="P450, PUTATIVE (EUROFUNG)-RELATED"/>
    <property type="match status" value="1"/>
</dbReference>
<dbReference type="InterPro" id="IPR035979">
    <property type="entry name" value="RBD_domain_sf"/>
</dbReference>
<dbReference type="InterPro" id="IPR012677">
    <property type="entry name" value="Nucleotide-bd_a/b_plait_sf"/>
</dbReference>
<evidence type="ECO:0000256" key="1">
    <source>
        <dbReference type="ARBA" id="ARBA00001971"/>
    </source>
</evidence>
<dbReference type="AlphaFoldDB" id="A0A9P7ZVE9"/>
<dbReference type="SUPFAM" id="SSF48264">
    <property type="entry name" value="Cytochrome P450"/>
    <property type="match status" value="1"/>
</dbReference>
<accession>A0A9P7ZVE9</accession>
<evidence type="ECO:0000256" key="9">
    <source>
        <dbReference type="ARBA" id="ARBA00023033"/>
    </source>
</evidence>
<evidence type="ECO:0000256" key="12">
    <source>
        <dbReference type="RuleBase" id="RU000461"/>
    </source>
</evidence>
<dbReference type="GeneID" id="70295436"/>
<dbReference type="SMART" id="SM00360">
    <property type="entry name" value="RRM"/>
    <property type="match status" value="1"/>
</dbReference>
<name>A0A9P7ZVE9_9HYPO</name>
<keyword evidence="5 12" id="KW-0479">Metal-binding</keyword>
<evidence type="ECO:0000256" key="13">
    <source>
        <dbReference type="SAM" id="Phobius"/>
    </source>
</evidence>
<evidence type="ECO:0000256" key="7">
    <source>
        <dbReference type="ARBA" id="ARBA00023002"/>
    </source>
</evidence>
<reference evidence="15" key="1">
    <citation type="journal article" date="2021" name="IMA Fungus">
        <title>Genomic characterization of three marine fungi, including Emericellopsis atlantica sp. nov. with signatures of a generalist lifestyle and marine biomass degradation.</title>
        <authorList>
            <person name="Hagestad O.C."/>
            <person name="Hou L."/>
            <person name="Andersen J.H."/>
            <person name="Hansen E.H."/>
            <person name="Altermark B."/>
            <person name="Li C."/>
            <person name="Kuhnert E."/>
            <person name="Cox R.J."/>
            <person name="Crous P.W."/>
            <person name="Spatafora J.W."/>
            <person name="Lail K."/>
            <person name="Amirebrahimi M."/>
            <person name="Lipzen A."/>
            <person name="Pangilinan J."/>
            <person name="Andreopoulos W."/>
            <person name="Hayes R.D."/>
            <person name="Ng V."/>
            <person name="Grigoriev I.V."/>
            <person name="Jackson S.A."/>
            <person name="Sutton T.D.S."/>
            <person name="Dobson A.D.W."/>
            <person name="Rama T."/>
        </authorList>
    </citation>
    <scope>NUCLEOTIDE SEQUENCE</scope>
    <source>
        <strain evidence="15">TS7</strain>
    </source>
</reference>
<comment type="similarity">
    <text evidence="3 12">Belongs to the cytochrome P450 family.</text>
</comment>
<feature type="transmembrane region" description="Helical" evidence="13">
    <location>
        <begin position="6"/>
        <end position="26"/>
    </location>
</feature>
<dbReference type="InterPro" id="IPR000504">
    <property type="entry name" value="RRM_dom"/>
</dbReference>
<dbReference type="InterPro" id="IPR001128">
    <property type="entry name" value="Cyt_P450"/>
</dbReference>
<evidence type="ECO:0000256" key="5">
    <source>
        <dbReference type="ARBA" id="ARBA00022723"/>
    </source>
</evidence>
<evidence type="ECO:0000256" key="11">
    <source>
        <dbReference type="PROSITE-ProRule" id="PRU00176"/>
    </source>
</evidence>
<comment type="caution">
    <text evidence="15">The sequence shown here is derived from an EMBL/GenBank/DDBJ whole genome shotgun (WGS) entry which is preliminary data.</text>
</comment>
<sequence length="645" mass="72756">MLTEAAHLVALALSGAYTILAFYAVLPRWPLPLILGLGLWCYRQQYWLRNDRIHNTLPAKSYPHTDVLLGMDWFFTMLHALKTHAVLEMWNEMFTSIGQTFWNQSIGQWVLLTNEPENVKAMLSTNFEDWELGSSRKKLTQMAIGEENLFALNGDEWKRARHDVKGIFRRGEIRDLQGVEGHVENLLTRVAMEGDKVDMQKLMYLFGMDASTEFMFGYSTDTLLHSTASTDEFARSLDYSLEAAAFRARLGSIAFLKPDPQFDEAVKTTRAFADDFINRAMLNRHSHYEVEKDQMFLQDLLENGKSRSYARDQMLSMIIAGRDTTASVGSSLLWKLARRPDVVSKIRAEMMALQGRKPSWEDLKGLRYLNMVIKEALRLWPPLTTNMRTAVRDTVLPRGGGPDGLAPLFIPKDTPVRWSSYSLHRRKDVYGEDADEFRPERWEGSLRPLWSYVPFSGGPRFCPGQQLALTQLSYLLVRLFQTFESIEPCDALPMRLKIGTGSSLVDGCWIVVERLSKTINEDHLYEIFGTYGRITDLDLPINRSSNTNRGTAYILFERVEDAESAVAHLHEAQVDGATINVSICPLEVGVAVALQDVVELLVGALPLVVVASAVVETLIDQARIRLPGQALSVEGTGIEVSPEAL</sequence>
<dbReference type="CDD" id="cd11063">
    <property type="entry name" value="CYP52"/>
    <property type="match status" value="1"/>
</dbReference>
<organism evidence="15 16">
    <name type="scientific">Emericellopsis atlantica</name>
    <dbReference type="NCBI Taxonomy" id="2614577"/>
    <lineage>
        <taxon>Eukaryota</taxon>
        <taxon>Fungi</taxon>
        <taxon>Dikarya</taxon>
        <taxon>Ascomycota</taxon>
        <taxon>Pezizomycotina</taxon>
        <taxon>Sordariomycetes</taxon>
        <taxon>Hypocreomycetidae</taxon>
        <taxon>Hypocreales</taxon>
        <taxon>Bionectriaceae</taxon>
        <taxon>Emericellopsis</taxon>
    </lineage>
</organism>
<dbReference type="Proteomes" id="UP000887229">
    <property type="component" value="Unassembled WGS sequence"/>
</dbReference>
<keyword evidence="16" id="KW-1185">Reference proteome</keyword>
<dbReference type="GO" id="GO:0016712">
    <property type="term" value="F:oxidoreductase activity, acting on paired donors, with incorporation or reduction of molecular oxygen, reduced flavin or flavoprotein as one donor, and incorporation of one atom of oxygen"/>
    <property type="evidence" value="ECO:0007669"/>
    <property type="project" value="InterPro"/>
</dbReference>
<dbReference type="GO" id="GO:0005506">
    <property type="term" value="F:iron ion binding"/>
    <property type="evidence" value="ECO:0007669"/>
    <property type="project" value="InterPro"/>
</dbReference>
<evidence type="ECO:0000256" key="10">
    <source>
        <dbReference type="ARBA" id="ARBA00023136"/>
    </source>
</evidence>
<dbReference type="InterPro" id="IPR002974">
    <property type="entry name" value="Cyt_P450_E_CYP52_ascomycetes"/>
</dbReference>
<comment type="subcellular location">
    <subcellularLocation>
        <location evidence="2">Membrane</location>
        <topology evidence="2">Single-pass membrane protein</topology>
    </subcellularLocation>
</comment>
<evidence type="ECO:0000256" key="2">
    <source>
        <dbReference type="ARBA" id="ARBA00004167"/>
    </source>
</evidence>
<dbReference type="Pfam" id="PF00067">
    <property type="entry name" value="p450"/>
    <property type="match status" value="1"/>
</dbReference>
<dbReference type="GO" id="GO:0020037">
    <property type="term" value="F:heme binding"/>
    <property type="evidence" value="ECO:0007669"/>
    <property type="project" value="InterPro"/>
</dbReference>
<proteinExistence type="inferred from homology"/>
<dbReference type="PRINTS" id="PR00385">
    <property type="entry name" value="P450"/>
</dbReference>
<comment type="cofactor">
    <cofactor evidence="1">
        <name>heme</name>
        <dbReference type="ChEBI" id="CHEBI:30413"/>
    </cofactor>
</comment>
<dbReference type="Gene3D" id="1.10.630.10">
    <property type="entry name" value="Cytochrome P450"/>
    <property type="match status" value="1"/>
</dbReference>
<dbReference type="GO" id="GO:0016020">
    <property type="term" value="C:membrane"/>
    <property type="evidence" value="ECO:0007669"/>
    <property type="project" value="UniProtKB-SubCell"/>
</dbReference>
<dbReference type="InterPro" id="IPR034201">
    <property type="entry name" value="RNPS1_RRM"/>
</dbReference>
<keyword evidence="9 12" id="KW-0503">Monooxygenase</keyword>
<dbReference type="PRINTS" id="PR01239">
    <property type="entry name" value="EP450IICYP52"/>
</dbReference>
<evidence type="ECO:0000256" key="6">
    <source>
        <dbReference type="ARBA" id="ARBA00022989"/>
    </source>
</evidence>
<dbReference type="EMBL" id="MU251243">
    <property type="protein sequence ID" value="KAG9258546.1"/>
    <property type="molecule type" value="Genomic_DNA"/>
</dbReference>
<dbReference type="PROSITE" id="PS00086">
    <property type="entry name" value="CYTOCHROME_P450"/>
    <property type="match status" value="1"/>
</dbReference>
<dbReference type="PANTHER" id="PTHR24287:SF17">
    <property type="entry name" value="P450, PUTATIVE (EUROFUNG)-RELATED"/>
    <property type="match status" value="1"/>
</dbReference>
<dbReference type="InterPro" id="IPR017972">
    <property type="entry name" value="Cyt_P450_CS"/>
</dbReference>
<dbReference type="GO" id="GO:0003723">
    <property type="term" value="F:RNA binding"/>
    <property type="evidence" value="ECO:0007669"/>
    <property type="project" value="UniProtKB-UniRule"/>
</dbReference>
<dbReference type="CDD" id="cd12365">
    <property type="entry name" value="RRM_RNPS1"/>
    <property type="match status" value="1"/>
</dbReference>
<keyword evidence="12" id="KW-0349">Heme</keyword>
<protein>
    <submittedName>
        <fullName evidence="15">Cytochrome P450</fullName>
    </submittedName>
</protein>
<dbReference type="SUPFAM" id="SSF54928">
    <property type="entry name" value="RNA-binding domain, RBD"/>
    <property type="match status" value="1"/>
</dbReference>
<dbReference type="Gene3D" id="3.30.70.330">
    <property type="match status" value="1"/>
</dbReference>
<keyword evidence="10 13" id="KW-0472">Membrane</keyword>
<gene>
    <name evidence="15" type="ORF">F5Z01DRAFT_670258</name>
</gene>
<dbReference type="RefSeq" id="XP_046122470.1">
    <property type="nucleotide sequence ID" value="XM_046264533.1"/>
</dbReference>
<evidence type="ECO:0000313" key="16">
    <source>
        <dbReference type="Proteomes" id="UP000887229"/>
    </source>
</evidence>
<keyword evidence="11" id="KW-0694">RNA-binding</keyword>
<evidence type="ECO:0000313" key="15">
    <source>
        <dbReference type="EMBL" id="KAG9258546.1"/>
    </source>
</evidence>
<feature type="domain" description="RRM" evidence="14">
    <location>
        <begin position="508"/>
        <end position="586"/>
    </location>
</feature>
<keyword evidence="6 13" id="KW-1133">Transmembrane helix</keyword>
<evidence type="ECO:0000256" key="8">
    <source>
        <dbReference type="ARBA" id="ARBA00023004"/>
    </source>
</evidence>
<dbReference type="Pfam" id="PF00076">
    <property type="entry name" value="RRM_1"/>
    <property type="match status" value="1"/>
</dbReference>
<keyword evidence="8 12" id="KW-0408">Iron</keyword>
<evidence type="ECO:0000259" key="14">
    <source>
        <dbReference type="PROSITE" id="PS50102"/>
    </source>
</evidence>
<dbReference type="InterPro" id="IPR036396">
    <property type="entry name" value="Cyt_P450_sf"/>
</dbReference>
<dbReference type="OrthoDB" id="1470350at2759"/>
<keyword evidence="7 12" id="KW-0560">Oxidoreductase</keyword>
<evidence type="ECO:0000256" key="4">
    <source>
        <dbReference type="ARBA" id="ARBA00022692"/>
    </source>
</evidence>
<evidence type="ECO:0000256" key="3">
    <source>
        <dbReference type="ARBA" id="ARBA00010617"/>
    </source>
</evidence>